<evidence type="ECO:0008006" key="5">
    <source>
        <dbReference type="Google" id="ProtNLM"/>
    </source>
</evidence>
<dbReference type="EMBL" id="KV460251">
    <property type="protein sequence ID" value="OBT93630.1"/>
    <property type="molecule type" value="Genomic_DNA"/>
</dbReference>
<dbReference type="GO" id="GO:0071595">
    <property type="term" value="C:Nem1-Spo7 phosphatase complex"/>
    <property type="evidence" value="ECO:0007669"/>
    <property type="project" value="TreeGrafter"/>
</dbReference>
<dbReference type="PANTHER" id="PTHR28249">
    <property type="entry name" value="SPORULATION-SPECIFIC PROTEIN SPO7"/>
    <property type="match status" value="1"/>
</dbReference>
<feature type="compositionally biased region" description="Basic and acidic residues" evidence="1">
    <location>
        <begin position="412"/>
        <end position="430"/>
    </location>
</feature>
<feature type="transmembrane region" description="Helical" evidence="2">
    <location>
        <begin position="70"/>
        <end position="89"/>
    </location>
</feature>
<keyword evidence="2" id="KW-0812">Transmembrane</keyword>
<dbReference type="STRING" id="342668.A0A1B8GCT6"/>
<name>A0A1B8GCT6_9PEZI</name>
<evidence type="ECO:0000313" key="4">
    <source>
        <dbReference type="Proteomes" id="UP000091956"/>
    </source>
</evidence>
<keyword evidence="4" id="KW-1185">Reference proteome</keyword>
<feature type="compositionally biased region" description="Low complexity" evidence="1">
    <location>
        <begin position="328"/>
        <end position="338"/>
    </location>
</feature>
<feature type="compositionally biased region" description="Low complexity" evidence="1">
    <location>
        <begin position="400"/>
        <end position="411"/>
    </location>
</feature>
<dbReference type="RefSeq" id="XP_018127363.1">
    <property type="nucleotide sequence ID" value="XM_018277481.2"/>
</dbReference>
<protein>
    <recommendedName>
        <fullName evidence="5">Sporulation-specific protein spo7</fullName>
    </recommendedName>
</protein>
<keyword evidence="2" id="KW-0472">Membrane</keyword>
<dbReference type="Proteomes" id="UP000091956">
    <property type="component" value="Unassembled WGS sequence"/>
</dbReference>
<evidence type="ECO:0000256" key="1">
    <source>
        <dbReference type="SAM" id="MobiDB-lite"/>
    </source>
</evidence>
<proteinExistence type="predicted"/>
<dbReference type="GO" id="GO:0006998">
    <property type="term" value="P:nuclear envelope organization"/>
    <property type="evidence" value="ECO:0007669"/>
    <property type="project" value="TreeGrafter"/>
</dbReference>
<dbReference type="Pfam" id="PF03907">
    <property type="entry name" value="Spo7"/>
    <property type="match status" value="1"/>
</dbReference>
<feature type="region of interest" description="Disordered" evidence="1">
    <location>
        <begin position="193"/>
        <end position="224"/>
    </location>
</feature>
<feature type="compositionally biased region" description="Basic and acidic residues" evidence="1">
    <location>
        <begin position="446"/>
        <end position="462"/>
    </location>
</feature>
<evidence type="ECO:0000313" key="3">
    <source>
        <dbReference type="EMBL" id="OBT93630.1"/>
    </source>
</evidence>
<feature type="compositionally biased region" description="Polar residues" evidence="1">
    <location>
        <begin position="380"/>
        <end position="390"/>
    </location>
</feature>
<dbReference type="GeneID" id="28841439"/>
<keyword evidence="2" id="KW-1133">Transmembrane helix</keyword>
<gene>
    <name evidence="3" type="ORF">VE01_08053</name>
</gene>
<feature type="region of interest" description="Disordered" evidence="1">
    <location>
        <begin position="325"/>
        <end position="484"/>
    </location>
</feature>
<dbReference type="InterPro" id="IPR005605">
    <property type="entry name" value="Spo7"/>
</dbReference>
<feature type="compositionally biased region" description="Polar residues" evidence="1">
    <location>
        <begin position="431"/>
        <end position="440"/>
    </location>
</feature>
<reference evidence="3 4" key="1">
    <citation type="submission" date="2016-03" db="EMBL/GenBank/DDBJ databases">
        <title>Comparative genomics of Pseudogymnoascus destructans, the fungus causing white-nose syndrome of bats.</title>
        <authorList>
            <person name="Palmer J.M."/>
            <person name="Drees K.P."/>
            <person name="Foster J.T."/>
            <person name="Lindner D.L."/>
        </authorList>
    </citation>
    <scope>NUCLEOTIDE SEQUENCE [LARGE SCALE GENOMIC DNA]</scope>
    <source>
        <strain evidence="3 4">UAMH 10579</strain>
    </source>
</reference>
<dbReference type="GO" id="GO:0019888">
    <property type="term" value="F:protein phosphatase regulator activity"/>
    <property type="evidence" value="ECO:0007669"/>
    <property type="project" value="InterPro"/>
</dbReference>
<feature type="compositionally biased region" description="Polar residues" evidence="1">
    <location>
        <begin position="194"/>
        <end position="208"/>
    </location>
</feature>
<dbReference type="OrthoDB" id="5599171at2759"/>
<dbReference type="GO" id="GO:0004721">
    <property type="term" value="F:phosphoprotein phosphatase activity"/>
    <property type="evidence" value="ECO:0007669"/>
    <property type="project" value="TreeGrafter"/>
</dbReference>
<accession>A0A1B8GCT6</accession>
<dbReference type="PANTHER" id="PTHR28249:SF1">
    <property type="entry name" value="SPORULATION-SPECIFIC PROTEIN SPO7"/>
    <property type="match status" value="1"/>
</dbReference>
<evidence type="ECO:0000256" key="2">
    <source>
        <dbReference type="SAM" id="Phobius"/>
    </source>
</evidence>
<organism evidence="3 4">
    <name type="scientific">Pseudogymnoascus verrucosus</name>
    <dbReference type="NCBI Taxonomy" id="342668"/>
    <lineage>
        <taxon>Eukaryota</taxon>
        <taxon>Fungi</taxon>
        <taxon>Dikarya</taxon>
        <taxon>Ascomycota</taxon>
        <taxon>Pezizomycotina</taxon>
        <taxon>Leotiomycetes</taxon>
        <taxon>Thelebolales</taxon>
        <taxon>Thelebolaceae</taxon>
        <taxon>Pseudogymnoascus</taxon>
    </lineage>
</organism>
<reference evidence="4" key="2">
    <citation type="journal article" date="2018" name="Nat. Commun.">
        <title>Extreme sensitivity to ultraviolet light in the fungal pathogen causing white-nose syndrome of bats.</title>
        <authorList>
            <person name="Palmer J.M."/>
            <person name="Drees K.P."/>
            <person name="Foster J.T."/>
            <person name="Lindner D.L."/>
        </authorList>
    </citation>
    <scope>NUCLEOTIDE SEQUENCE [LARGE SCALE GENOMIC DNA]</scope>
    <source>
        <strain evidence="4">UAMH 10579</strain>
    </source>
</reference>
<sequence length="484" mass="53703">MSETRLDQIIKGAPQGDAPAADTTTASGVADPLAHLPSSPPQIYLNLLILEASLRAQYLELRARRRQHTFFLTLLALWTGYFAYALFLAPREDGSGVGGSVYWVVEVAEKVCLMGGVVTAVLVWGTGQWERGIRWPRRWVGVTNRGLRGFNYKIVVVKGPWWKEWMSTFSFFFSSGLLLNNGSSTYRYIPPSIANPTPQSNRNSTSGLPNIAEHVPSKGHEEDLSPGGDTISLLLLPKPFSPTFRENWDLYRTEYWERENERRRVLLQKLRKYEREHAKKQSWWKKLLGVQPVLTAKDIEKHGHHHNQSVHRMGHLGLPADKEKRLRSGSVRSGSHSRTNSRSNTPTPSARGEDEGGGSTTHSRRSSTASSTAGRKKRPSSNLSTSTATTPRGLRELRPATSVSSLSAASASEKEESRSTTPELAKREIHPTSSFTSDASVESGDGEAKEEKEAEKEAEPRRVTRGAKPQDNAEGEAIDVKTEI</sequence>
<dbReference type="AlphaFoldDB" id="A0A1B8GCT6"/>